<dbReference type="AlphaFoldDB" id="A0A098LD30"/>
<keyword evidence="1" id="KW-0732">Signal</keyword>
<comment type="caution">
    <text evidence="2">The sequence shown here is derived from an EMBL/GenBank/DDBJ whole genome shotgun (WGS) entry which is preliminary data.</text>
</comment>
<dbReference type="Proteomes" id="UP000030185">
    <property type="component" value="Unassembled WGS sequence"/>
</dbReference>
<dbReference type="EMBL" id="BBLT01000003">
    <property type="protein sequence ID" value="GAL84816.1"/>
    <property type="molecule type" value="Genomic_DNA"/>
</dbReference>
<organism evidence="2 3">
    <name type="scientific">Sporocytophaga myxococcoides</name>
    <dbReference type="NCBI Taxonomy" id="153721"/>
    <lineage>
        <taxon>Bacteria</taxon>
        <taxon>Pseudomonadati</taxon>
        <taxon>Bacteroidota</taxon>
        <taxon>Cytophagia</taxon>
        <taxon>Cytophagales</taxon>
        <taxon>Cytophagaceae</taxon>
        <taxon>Sporocytophaga</taxon>
    </lineage>
</organism>
<dbReference type="RefSeq" id="WP_045462240.1">
    <property type="nucleotide sequence ID" value="NZ_BBLT01000003.1"/>
</dbReference>
<evidence type="ECO:0000313" key="3">
    <source>
        <dbReference type="Proteomes" id="UP000030185"/>
    </source>
</evidence>
<dbReference type="STRING" id="153721.MYP_2044"/>
<feature type="signal peptide" evidence="1">
    <location>
        <begin position="1"/>
        <end position="21"/>
    </location>
</feature>
<name>A0A098LD30_9BACT</name>
<dbReference type="OrthoDB" id="9817937at2"/>
<accession>A0A098LD30</accession>
<feature type="chain" id="PRO_5001937339" evidence="1">
    <location>
        <begin position="22"/>
        <end position="311"/>
    </location>
</feature>
<evidence type="ECO:0000313" key="2">
    <source>
        <dbReference type="EMBL" id="GAL84816.1"/>
    </source>
</evidence>
<evidence type="ECO:0000256" key="1">
    <source>
        <dbReference type="SAM" id="SignalP"/>
    </source>
</evidence>
<keyword evidence="3" id="KW-1185">Reference proteome</keyword>
<reference evidence="2 3" key="1">
    <citation type="submission" date="2014-09" db="EMBL/GenBank/DDBJ databases">
        <title>Sporocytophaga myxococcoides PG-01 genome sequencing.</title>
        <authorList>
            <person name="Liu L."/>
            <person name="Gao P.J."/>
            <person name="Chen G.J."/>
            <person name="Wang L.S."/>
        </authorList>
    </citation>
    <scope>NUCLEOTIDE SEQUENCE [LARGE SCALE GENOMIC DNA]</scope>
    <source>
        <strain evidence="2 3">PG-01</strain>
    </source>
</reference>
<proteinExistence type="predicted"/>
<sequence length="311" mass="35831">MYFRLLLVFLSLIFASSQGRAQIFDIKASDARKIKERKLIVVLADTTQAWGKRNNDLLKSIVPEYWDSISIEFMDLSQVRKLYAAKNTEYFTLEFSSLRSQKNPLLGKLSPEVDPRSVLWNAKEHGYFELALSENFERPFYKFRTAVSAPIEGDFIVAIQQISKLIAYKKLEPSFSDKEYFKSIAAKAQTLKDRTLNIDTLQLKRVFKTFEYVSEEYTQKYKLTDFAEITEKIKVSDSTAAYTAVIPYTDVLGRGKSFEGTAGGGMEAFEGNIYYLHVVIDARDGEIISFAKDENANIERRSLRQFVRYFE</sequence>
<gene>
    <name evidence="2" type="ORF">MYP_2044</name>
</gene>
<protein>
    <submittedName>
        <fullName evidence="2">Uncharacterized protein</fullName>
    </submittedName>
</protein>